<accession>A0A329BHB3</accession>
<evidence type="ECO:0000313" key="1">
    <source>
        <dbReference type="EMBL" id="RAS21237.1"/>
    </source>
</evidence>
<name>A0A329BHB3_9BURK</name>
<proteinExistence type="predicted"/>
<evidence type="ECO:0000313" key="2">
    <source>
        <dbReference type="Proteomes" id="UP000248918"/>
    </source>
</evidence>
<reference evidence="1 2" key="1">
    <citation type="submission" date="2018-06" db="EMBL/GenBank/DDBJ databases">
        <title>Genomic Encyclopedia of Type Strains, Phase III (KMG-III): the genomes of soil and plant-associated and newly described type strains.</title>
        <authorList>
            <person name="Whitman W."/>
        </authorList>
    </citation>
    <scope>NUCLEOTIDE SEQUENCE [LARGE SCALE GENOMIC DNA]</scope>
    <source>
        <strain evidence="1 2">LMG 23644</strain>
    </source>
</reference>
<organism evidence="1 2">
    <name type="scientific">Paraburkholderia bryophila</name>
    <dbReference type="NCBI Taxonomy" id="420952"/>
    <lineage>
        <taxon>Bacteria</taxon>
        <taxon>Pseudomonadati</taxon>
        <taxon>Pseudomonadota</taxon>
        <taxon>Betaproteobacteria</taxon>
        <taxon>Burkholderiales</taxon>
        <taxon>Burkholderiaceae</taxon>
        <taxon>Paraburkholderia</taxon>
    </lineage>
</organism>
<sequence>MAGRGNGQLLTDLIRVVYVTWYLQLAGFRATDLEIYQEAERALARCGARGMEENIWKIDQSDAMAIEHVLALHDWQLEHAPVSAMLDAQKRLTRFAQSSKVSPWQQIDA</sequence>
<evidence type="ECO:0008006" key="3">
    <source>
        <dbReference type="Google" id="ProtNLM"/>
    </source>
</evidence>
<dbReference type="EMBL" id="QLTK01000030">
    <property type="protein sequence ID" value="RAS21237.1"/>
    <property type="molecule type" value="Genomic_DNA"/>
</dbReference>
<gene>
    <name evidence="1" type="ORF">BX591_13066</name>
</gene>
<dbReference type="Proteomes" id="UP000248918">
    <property type="component" value="Unassembled WGS sequence"/>
</dbReference>
<dbReference type="AlphaFoldDB" id="A0A329BHB3"/>
<comment type="caution">
    <text evidence="1">The sequence shown here is derived from an EMBL/GenBank/DDBJ whole genome shotgun (WGS) entry which is preliminary data.</text>
</comment>
<protein>
    <recommendedName>
        <fullName evidence="3">Fis family transcriptional regulator</fullName>
    </recommendedName>
</protein>